<sequence>MASAQPAASNTRERLLLAAERLFATNGIGGVSLREISAAAGQRNTSAAHYYFGDKDTLVRAVFEYRMAPINAHRGHMLEKLRSSGEDRDPRRLLEALVLPMAAGIVAGGYYGRFLAHLHTDPGYRLTYDWEEASALREVWDAITETLGDLPPRVLRNRMRMLRSLVNVTAGEMEQRGATASGDDPQEWALDLVEACLGLVTAPVRESPGGQG</sequence>
<dbReference type="InterPro" id="IPR009057">
    <property type="entry name" value="Homeodomain-like_sf"/>
</dbReference>
<feature type="domain" description="HTH tetR-type" evidence="3">
    <location>
        <begin position="9"/>
        <end position="69"/>
    </location>
</feature>
<gene>
    <name evidence="4" type="ORF">FHX37_3822</name>
</gene>
<comment type="caution">
    <text evidence="4">The sequence shown here is derived from an EMBL/GenBank/DDBJ whole genome shotgun (WGS) entry which is preliminary data.</text>
</comment>
<dbReference type="SUPFAM" id="SSF46689">
    <property type="entry name" value="Homeodomain-like"/>
    <property type="match status" value="1"/>
</dbReference>
<dbReference type="PANTHER" id="PTHR30055">
    <property type="entry name" value="HTH-TYPE TRANSCRIPTIONAL REGULATOR RUTR"/>
    <property type="match status" value="1"/>
</dbReference>
<evidence type="ECO:0000256" key="1">
    <source>
        <dbReference type="ARBA" id="ARBA00023125"/>
    </source>
</evidence>
<dbReference type="PROSITE" id="PS50977">
    <property type="entry name" value="HTH_TETR_2"/>
    <property type="match status" value="1"/>
</dbReference>
<protein>
    <submittedName>
        <fullName evidence="4">TetR family transcriptional regulator</fullName>
    </submittedName>
</protein>
<dbReference type="AlphaFoldDB" id="A0A543N9J0"/>
<dbReference type="PANTHER" id="PTHR30055:SF235">
    <property type="entry name" value="TRANSCRIPTIONAL REGULATORY PROTEIN"/>
    <property type="match status" value="1"/>
</dbReference>
<dbReference type="Gene3D" id="1.10.357.10">
    <property type="entry name" value="Tetracycline Repressor, domain 2"/>
    <property type="match status" value="1"/>
</dbReference>
<evidence type="ECO:0000313" key="4">
    <source>
        <dbReference type="EMBL" id="TQN28477.1"/>
    </source>
</evidence>
<evidence type="ECO:0000259" key="3">
    <source>
        <dbReference type="PROSITE" id="PS50977"/>
    </source>
</evidence>
<dbReference type="EMBL" id="VFQC01000002">
    <property type="protein sequence ID" value="TQN28477.1"/>
    <property type="molecule type" value="Genomic_DNA"/>
</dbReference>
<dbReference type="InterPro" id="IPR001647">
    <property type="entry name" value="HTH_TetR"/>
</dbReference>
<dbReference type="GO" id="GO:0000976">
    <property type="term" value="F:transcription cis-regulatory region binding"/>
    <property type="evidence" value="ECO:0007669"/>
    <property type="project" value="TreeGrafter"/>
</dbReference>
<accession>A0A543N9J0</accession>
<feature type="DNA-binding region" description="H-T-H motif" evidence="2">
    <location>
        <begin position="32"/>
        <end position="51"/>
    </location>
</feature>
<evidence type="ECO:0000256" key="2">
    <source>
        <dbReference type="PROSITE-ProRule" id="PRU00335"/>
    </source>
</evidence>
<dbReference type="Proteomes" id="UP000317422">
    <property type="component" value="Unassembled WGS sequence"/>
</dbReference>
<keyword evidence="1 2" id="KW-0238">DNA-binding</keyword>
<dbReference type="Pfam" id="PF00440">
    <property type="entry name" value="TetR_N"/>
    <property type="match status" value="1"/>
</dbReference>
<dbReference type="RefSeq" id="WP_170181640.1">
    <property type="nucleotide sequence ID" value="NZ_VFQC01000002.1"/>
</dbReference>
<dbReference type="GO" id="GO:0003700">
    <property type="term" value="F:DNA-binding transcription factor activity"/>
    <property type="evidence" value="ECO:0007669"/>
    <property type="project" value="TreeGrafter"/>
</dbReference>
<name>A0A543N9J0_9ACTN</name>
<evidence type="ECO:0000313" key="5">
    <source>
        <dbReference type="Proteomes" id="UP000317422"/>
    </source>
</evidence>
<reference evidence="4 5" key="1">
    <citation type="submission" date="2019-06" db="EMBL/GenBank/DDBJ databases">
        <title>Sequencing the genomes of 1000 actinobacteria strains.</title>
        <authorList>
            <person name="Klenk H.-P."/>
        </authorList>
    </citation>
    <scope>NUCLEOTIDE SEQUENCE [LARGE SCALE GENOMIC DNA]</scope>
    <source>
        <strain evidence="4 5">DSM 45015</strain>
    </source>
</reference>
<organism evidence="4 5">
    <name type="scientific">Haloactinospora alba</name>
    <dbReference type="NCBI Taxonomy" id="405555"/>
    <lineage>
        <taxon>Bacteria</taxon>
        <taxon>Bacillati</taxon>
        <taxon>Actinomycetota</taxon>
        <taxon>Actinomycetes</taxon>
        <taxon>Streptosporangiales</taxon>
        <taxon>Nocardiopsidaceae</taxon>
        <taxon>Haloactinospora</taxon>
    </lineage>
</organism>
<dbReference type="InterPro" id="IPR050109">
    <property type="entry name" value="HTH-type_TetR-like_transc_reg"/>
</dbReference>
<proteinExistence type="predicted"/>
<keyword evidence="5" id="KW-1185">Reference proteome</keyword>